<dbReference type="KEGG" id="ccot:CCAX7_62360"/>
<evidence type="ECO:0000313" key="1">
    <source>
        <dbReference type="EMBL" id="BDI34185.1"/>
    </source>
</evidence>
<keyword evidence="2" id="KW-1185">Reference proteome</keyword>
<evidence type="ECO:0000313" key="2">
    <source>
        <dbReference type="Proteomes" id="UP000287394"/>
    </source>
</evidence>
<accession>A0A402CWL1</accession>
<protein>
    <submittedName>
        <fullName evidence="1">Uncharacterized protein</fullName>
    </submittedName>
</protein>
<reference evidence="1 2" key="1">
    <citation type="journal article" date="2019" name="Int. J. Syst. Evol. Microbiol.">
        <title>Capsulimonas corticalis gen. nov., sp. nov., an aerobic capsulated bacterium, of a novel bacterial order, Capsulimonadales ord. nov., of the class Armatimonadia of the phylum Armatimonadetes.</title>
        <authorList>
            <person name="Li J."/>
            <person name="Kudo C."/>
            <person name="Tonouchi A."/>
        </authorList>
    </citation>
    <scope>NUCLEOTIDE SEQUENCE [LARGE SCALE GENOMIC DNA]</scope>
    <source>
        <strain evidence="1 2">AX-7</strain>
    </source>
</reference>
<dbReference type="Proteomes" id="UP000287394">
    <property type="component" value="Chromosome"/>
</dbReference>
<dbReference type="EMBL" id="AP025739">
    <property type="protein sequence ID" value="BDI34185.1"/>
    <property type="molecule type" value="Genomic_DNA"/>
</dbReference>
<gene>
    <name evidence="1" type="ORF">CCAX7_62360</name>
</gene>
<dbReference type="RefSeq" id="WP_119321726.1">
    <property type="nucleotide sequence ID" value="NZ_AP025739.1"/>
</dbReference>
<name>A0A402CWL1_9BACT</name>
<organism evidence="1 2">
    <name type="scientific">Capsulimonas corticalis</name>
    <dbReference type="NCBI Taxonomy" id="2219043"/>
    <lineage>
        <taxon>Bacteria</taxon>
        <taxon>Bacillati</taxon>
        <taxon>Armatimonadota</taxon>
        <taxon>Armatimonadia</taxon>
        <taxon>Capsulimonadales</taxon>
        <taxon>Capsulimonadaceae</taxon>
        <taxon>Capsulimonas</taxon>
    </lineage>
</organism>
<proteinExistence type="predicted"/>
<sequence length="65" mass="6619">MIGPSPNTTGNVVASPLCVACSGSDASQNHAKTSSDYGPPPDIAGLPSIYKCCTCNKCICVCLKK</sequence>
<dbReference type="AlphaFoldDB" id="A0A402CWL1"/>